<evidence type="ECO:0000256" key="2">
    <source>
        <dbReference type="ARBA" id="ARBA00023125"/>
    </source>
</evidence>
<evidence type="ECO:0000313" key="6">
    <source>
        <dbReference type="EMBL" id="RQH30285.1"/>
    </source>
</evidence>
<evidence type="ECO:0000259" key="5">
    <source>
        <dbReference type="PROSITE" id="PS51063"/>
    </source>
</evidence>
<dbReference type="PROSITE" id="PS50042">
    <property type="entry name" value="CNMP_BINDING_3"/>
    <property type="match status" value="1"/>
</dbReference>
<dbReference type="InterPro" id="IPR018490">
    <property type="entry name" value="cNMP-bd_dom_sf"/>
</dbReference>
<dbReference type="InterPro" id="IPR012318">
    <property type="entry name" value="HTH_CRP"/>
</dbReference>
<dbReference type="Gene3D" id="2.60.120.10">
    <property type="entry name" value="Jelly Rolls"/>
    <property type="match status" value="1"/>
</dbReference>
<dbReference type="AlphaFoldDB" id="A0A3N6PM59"/>
<dbReference type="InterPro" id="IPR050397">
    <property type="entry name" value="Env_Response_Regulators"/>
</dbReference>
<feature type="domain" description="Cyclic nucleotide-binding" evidence="4">
    <location>
        <begin position="14"/>
        <end position="122"/>
    </location>
</feature>
<dbReference type="Pfam" id="PF13545">
    <property type="entry name" value="HTH_Crp_2"/>
    <property type="match status" value="1"/>
</dbReference>
<dbReference type="GO" id="GO:0005829">
    <property type="term" value="C:cytosol"/>
    <property type="evidence" value="ECO:0007669"/>
    <property type="project" value="TreeGrafter"/>
</dbReference>
<organism evidence="6 7">
    <name type="scientific">Okeania hirsuta</name>
    <dbReference type="NCBI Taxonomy" id="1458930"/>
    <lineage>
        <taxon>Bacteria</taxon>
        <taxon>Bacillati</taxon>
        <taxon>Cyanobacteriota</taxon>
        <taxon>Cyanophyceae</taxon>
        <taxon>Oscillatoriophycideae</taxon>
        <taxon>Oscillatoriales</taxon>
        <taxon>Microcoleaceae</taxon>
        <taxon>Okeania</taxon>
    </lineage>
</organism>
<dbReference type="Pfam" id="PF00027">
    <property type="entry name" value="cNMP_binding"/>
    <property type="match status" value="1"/>
</dbReference>
<dbReference type="PANTHER" id="PTHR24567">
    <property type="entry name" value="CRP FAMILY TRANSCRIPTIONAL REGULATORY PROTEIN"/>
    <property type="match status" value="1"/>
</dbReference>
<keyword evidence="7" id="KW-1185">Reference proteome</keyword>
<keyword evidence="1" id="KW-0805">Transcription regulation</keyword>
<dbReference type="PROSITE" id="PS51063">
    <property type="entry name" value="HTH_CRP_2"/>
    <property type="match status" value="1"/>
</dbReference>
<comment type="caution">
    <text evidence="6">The sequence shown here is derived from an EMBL/GenBank/DDBJ whole genome shotgun (WGS) entry which is preliminary data.</text>
</comment>
<dbReference type="GO" id="GO:0003677">
    <property type="term" value="F:DNA binding"/>
    <property type="evidence" value="ECO:0007669"/>
    <property type="project" value="UniProtKB-KW"/>
</dbReference>
<dbReference type="PANTHER" id="PTHR24567:SF74">
    <property type="entry name" value="HTH-TYPE TRANSCRIPTIONAL REGULATOR ARCR"/>
    <property type="match status" value="1"/>
</dbReference>
<dbReference type="SUPFAM" id="SSF51206">
    <property type="entry name" value="cAMP-binding domain-like"/>
    <property type="match status" value="1"/>
</dbReference>
<evidence type="ECO:0000256" key="1">
    <source>
        <dbReference type="ARBA" id="ARBA00023015"/>
    </source>
</evidence>
<dbReference type="SMART" id="SM00419">
    <property type="entry name" value="HTH_CRP"/>
    <property type="match status" value="1"/>
</dbReference>
<evidence type="ECO:0000259" key="4">
    <source>
        <dbReference type="PROSITE" id="PS50042"/>
    </source>
</evidence>
<keyword evidence="3" id="KW-0804">Transcription</keyword>
<keyword evidence="2" id="KW-0238">DNA-binding</keyword>
<dbReference type="InterPro" id="IPR000595">
    <property type="entry name" value="cNMP-bd_dom"/>
</dbReference>
<dbReference type="SMART" id="SM00100">
    <property type="entry name" value="cNMP"/>
    <property type="match status" value="1"/>
</dbReference>
<dbReference type="GO" id="GO:0003700">
    <property type="term" value="F:DNA-binding transcription factor activity"/>
    <property type="evidence" value="ECO:0007669"/>
    <property type="project" value="TreeGrafter"/>
</dbReference>
<proteinExistence type="predicted"/>
<dbReference type="OrthoDB" id="571714at2"/>
<evidence type="ECO:0000313" key="7">
    <source>
        <dbReference type="Proteomes" id="UP000269154"/>
    </source>
</evidence>
<dbReference type="InterPro" id="IPR036390">
    <property type="entry name" value="WH_DNA-bd_sf"/>
</dbReference>
<dbReference type="InterPro" id="IPR014710">
    <property type="entry name" value="RmlC-like_jellyroll"/>
</dbReference>
<name>A0A3N6PM59_9CYAN</name>
<evidence type="ECO:0000256" key="3">
    <source>
        <dbReference type="ARBA" id="ARBA00023163"/>
    </source>
</evidence>
<reference evidence="6 7" key="1">
    <citation type="journal article" date="2018" name="ACS Chem. Biol.">
        <title>Ketoreductase domain dysfunction expands chemodiversity: malyngamide biosynthesis in the cyanobacterium Okeania hirsuta.</title>
        <authorList>
            <person name="Moss N.A."/>
            <person name="Leao T."/>
            <person name="Rankin M."/>
            <person name="McCullough T.M."/>
            <person name="Qu P."/>
            <person name="Korobeynikov A."/>
            <person name="Smith J.L."/>
            <person name="Gerwick L."/>
            <person name="Gerwick W.H."/>
        </authorList>
    </citation>
    <scope>NUCLEOTIDE SEQUENCE [LARGE SCALE GENOMIC DNA]</scope>
    <source>
        <strain evidence="6 7">PAB10Feb10-1</strain>
    </source>
</reference>
<dbReference type="CDD" id="cd00038">
    <property type="entry name" value="CAP_ED"/>
    <property type="match status" value="1"/>
</dbReference>
<feature type="domain" description="HTH crp-type" evidence="5">
    <location>
        <begin position="136"/>
        <end position="204"/>
    </location>
</feature>
<gene>
    <name evidence="6" type="ORF">D5R40_24000</name>
</gene>
<dbReference type="PRINTS" id="PR00034">
    <property type="entry name" value="HTHCRP"/>
</dbReference>
<accession>A0A3N6PM59</accession>
<dbReference type="Proteomes" id="UP000269154">
    <property type="component" value="Unassembled WGS sequence"/>
</dbReference>
<dbReference type="SUPFAM" id="SSF46785">
    <property type="entry name" value="Winged helix' DNA-binding domain"/>
    <property type="match status" value="1"/>
</dbReference>
<sequence length="206" mass="23317">MPTKLLDIDILPSDLRQTIAKRELSEEQKLFWQGDSAQAVFIVKTGRLKIVRYKSCGTIVRLCTATAGDILAETTLFSSRYTNTAIAETASQVMVYPKKHFLAALHSYPDLAQDFMAILVRKNQCLQHHLELRDIKTAHERVLQYLCQIARLSNQTSVNLDRPLKEIAAELGLTPETLSRALKRLERDGLISRSQRAIVLHNYSIA</sequence>
<dbReference type="EMBL" id="RCBY01000179">
    <property type="protein sequence ID" value="RQH30285.1"/>
    <property type="molecule type" value="Genomic_DNA"/>
</dbReference>
<protein>
    <submittedName>
        <fullName evidence="6">Crp/Fnr family transcriptional regulator</fullName>
    </submittedName>
</protein>